<dbReference type="AlphaFoldDB" id="A0A445BLF6"/>
<organism evidence="3 4">
    <name type="scientific">Arachis hypogaea</name>
    <name type="common">Peanut</name>
    <dbReference type="NCBI Taxonomy" id="3818"/>
    <lineage>
        <taxon>Eukaryota</taxon>
        <taxon>Viridiplantae</taxon>
        <taxon>Streptophyta</taxon>
        <taxon>Embryophyta</taxon>
        <taxon>Tracheophyta</taxon>
        <taxon>Spermatophyta</taxon>
        <taxon>Magnoliopsida</taxon>
        <taxon>eudicotyledons</taxon>
        <taxon>Gunneridae</taxon>
        <taxon>Pentapetalae</taxon>
        <taxon>rosids</taxon>
        <taxon>fabids</taxon>
        <taxon>Fabales</taxon>
        <taxon>Fabaceae</taxon>
        <taxon>Papilionoideae</taxon>
        <taxon>50 kb inversion clade</taxon>
        <taxon>dalbergioids sensu lato</taxon>
        <taxon>Dalbergieae</taxon>
        <taxon>Pterocarpus clade</taxon>
        <taxon>Arachis</taxon>
    </lineage>
</organism>
<feature type="compositionally biased region" description="Low complexity" evidence="1">
    <location>
        <begin position="1"/>
        <end position="11"/>
    </location>
</feature>
<accession>A0A445BLF6</accession>
<feature type="compositionally biased region" description="Basic and acidic residues" evidence="1">
    <location>
        <begin position="15"/>
        <end position="34"/>
    </location>
</feature>
<feature type="compositionally biased region" description="Basic and acidic residues" evidence="1">
    <location>
        <begin position="272"/>
        <end position="283"/>
    </location>
</feature>
<protein>
    <recommendedName>
        <fullName evidence="2">PB1-like domain-containing protein</fullName>
    </recommendedName>
</protein>
<dbReference type="InterPro" id="IPR058594">
    <property type="entry name" value="PB1-like_dom_pln"/>
</dbReference>
<dbReference type="Proteomes" id="UP000289738">
    <property type="component" value="Chromosome A09"/>
</dbReference>
<evidence type="ECO:0000313" key="4">
    <source>
        <dbReference type="Proteomes" id="UP000289738"/>
    </source>
</evidence>
<sequence length="334" mass="38075">MKTTTTTSSVSDDNDDHRGGLHDKHKDDGGKEWRQLGVDDGWSNTPNRSARNSRSDRFVPTKFNKDFDPEVLRYTQIRPHVSLTRLGLTVTSDVEVKGITCLVNYDVSPPGHFGPHTSWIKRRHIGTSAETTSFRGGQIRPYLGKISEDVVLVFHHGESFVRDNKGVLVYINRNVKRFPPIDVDLIYFFDLKKIFLELRYHNYKAMYWVEEILSDSDKDVEEVVVKDARKDAKTKTQGKRAGDKKEKSAVRGESWPDVRKKRDGRPSVVGLGRDKPRSDDNNRPNESNENAPKKPSTFDEEIGMKPRDDSDIDFEYESEAFLSSPDSSDEGGRI</sequence>
<feature type="region of interest" description="Disordered" evidence="1">
    <location>
        <begin position="1"/>
        <end position="60"/>
    </location>
</feature>
<evidence type="ECO:0000313" key="3">
    <source>
        <dbReference type="EMBL" id="RYR39501.1"/>
    </source>
</evidence>
<gene>
    <name evidence="3" type="ORF">Ahy_A09g045058</name>
</gene>
<keyword evidence="4" id="KW-1185">Reference proteome</keyword>
<feature type="domain" description="PB1-like" evidence="2">
    <location>
        <begin position="148"/>
        <end position="222"/>
    </location>
</feature>
<evidence type="ECO:0000256" key="1">
    <source>
        <dbReference type="SAM" id="MobiDB-lite"/>
    </source>
</evidence>
<evidence type="ECO:0000259" key="2">
    <source>
        <dbReference type="Pfam" id="PF26130"/>
    </source>
</evidence>
<comment type="caution">
    <text evidence="3">The sequence shown here is derived from an EMBL/GenBank/DDBJ whole genome shotgun (WGS) entry which is preliminary data.</text>
</comment>
<feature type="compositionally biased region" description="Polar residues" evidence="1">
    <location>
        <begin position="42"/>
        <end position="52"/>
    </location>
</feature>
<dbReference type="Pfam" id="PF26130">
    <property type="entry name" value="PB1-like"/>
    <property type="match status" value="1"/>
</dbReference>
<feature type="region of interest" description="Disordered" evidence="1">
    <location>
        <begin position="229"/>
        <end position="334"/>
    </location>
</feature>
<reference evidence="3 4" key="1">
    <citation type="submission" date="2019-01" db="EMBL/GenBank/DDBJ databases">
        <title>Sequencing of cultivated peanut Arachis hypogaea provides insights into genome evolution and oil improvement.</title>
        <authorList>
            <person name="Chen X."/>
        </authorList>
    </citation>
    <scope>NUCLEOTIDE SEQUENCE [LARGE SCALE GENOMIC DNA]</scope>
    <source>
        <strain evidence="4">cv. Fuhuasheng</strain>
        <tissue evidence="3">Leaves</tissue>
    </source>
</reference>
<feature type="compositionally biased region" description="Basic and acidic residues" evidence="1">
    <location>
        <begin position="229"/>
        <end position="260"/>
    </location>
</feature>
<dbReference type="EMBL" id="SDMP01000009">
    <property type="protein sequence ID" value="RYR39501.1"/>
    <property type="molecule type" value="Genomic_DNA"/>
</dbReference>
<proteinExistence type="predicted"/>
<name>A0A445BLF6_ARAHY</name>